<keyword evidence="4 9" id="KW-0970">Cilium biogenesis/degradation</keyword>
<dbReference type="PANTHER" id="PTHR20931:SF0">
    <property type="entry name" value="TETRATRICOPEPTIDE REPEAT PROTEIN 30"/>
    <property type="match status" value="1"/>
</dbReference>
<feature type="repeat" description="TPR" evidence="8">
    <location>
        <begin position="42"/>
        <end position="75"/>
    </location>
</feature>
<comment type="similarity">
    <text evidence="2 9">Belongs to the TTC30/dfy-1/fleer family.</text>
</comment>
<comment type="function">
    <text evidence="9">Required for polyglutamylation of axonemal tubulin. Plays a role in anterograde intraflagellar transport (IFT), the process by which cilia precursors are transported from the base of the cilium to the site of their incorporation at the tip.</text>
</comment>
<keyword evidence="6 9" id="KW-0969">Cilium</keyword>
<comment type="caution">
    <text evidence="11">The sequence shown here is derived from an EMBL/GenBank/DDBJ whole genome shotgun (WGS) entry which is preliminary data.</text>
</comment>
<dbReference type="EMBL" id="AZBU02000012">
    <property type="protein sequence ID" value="TKR59940.1"/>
    <property type="molecule type" value="Genomic_DNA"/>
</dbReference>
<gene>
    <name evidence="11" type="ORF">L596_029544</name>
</gene>
<evidence type="ECO:0000256" key="1">
    <source>
        <dbReference type="ARBA" id="ARBA00004138"/>
    </source>
</evidence>
<keyword evidence="3" id="KW-0677">Repeat</keyword>
<name>A0A4U5LUY6_STECR</name>
<feature type="region of interest" description="Disordered" evidence="10">
    <location>
        <begin position="600"/>
        <end position="637"/>
    </location>
</feature>
<dbReference type="FunFam" id="1.25.40.10:FF:000211">
    <property type="entry name" value="tetratricopeptide repeat protein 30B"/>
    <property type="match status" value="1"/>
</dbReference>
<evidence type="ECO:0000256" key="2">
    <source>
        <dbReference type="ARBA" id="ARBA00009522"/>
    </source>
</evidence>
<keyword evidence="7 9" id="KW-0966">Cell projection</keyword>
<evidence type="ECO:0000256" key="8">
    <source>
        <dbReference type="PROSITE-ProRule" id="PRU00339"/>
    </source>
</evidence>
<accession>A0A4U5LUY6</accession>
<dbReference type="InterPro" id="IPR039941">
    <property type="entry name" value="TT30"/>
</dbReference>
<evidence type="ECO:0000256" key="9">
    <source>
        <dbReference type="RuleBase" id="RU367070"/>
    </source>
</evidence>
<keyword evidence="5 8" id="KW-0802">TPR repeat</keyword>
<dbReference type="STRING" id="34508.A0A4U5LUY6"/>
<dbReference type="GO" id="GO:0030992">
    <property type="term" value="C:intraciliary transport particle B"/>
    <property type="evidence" value="ECO:0007669"/>
    <property type="project" value="TreeGrafter"/>
</dbReference>
<evidence type="ECO:0000313" key="12">
    <source>
        <dbReference type="Proteomes" id="UP000298663"/>
    </source>
</evidence>
<reference evidence="11 12" key="2">
    <citation type="journal article" date="2019" name="G3 (Bethesda)">
        <title>Hybrid Assembly of the Genome of the Entomopathogenic Nematode Steinernema carpocapsae Identifies the X-Chromosome.</title>
        <authorList>
            <person name="Serra L."/>
            <person name="Macchietto M."/>
            <person name="Macias-Munoz A."/>
            <person name="McGill C.J."/>
            <person name="Rodriguez I.M."/>
            <person name="Rodriguez B."/>
            <person name="Murad R."/>
            <person name="Mortazavi A."/>
        </authorList>
    </citation>
    <scope>NUCLEOTIDE SEQUENCE [LARGE SCALE GENOMIC DNA]</scope>
    <source>
        <strain evidence="11 12">ALL</strain>
    </source>
</reference>
<dbReference type="Pfam" id="PF14559">
    <property type="entry name" value="TPR_19"/>
    <property type="match status" value="1"/>
</dbReference>
<protein>
    <recommendedName>
        <fullName evidence="9">Tetratricopeptide repeat protein 30</fullName>
    </recommendedName>
</protein>
<proteinExistence type="inferred from homology"/>
<dbReference type="InterPro" id="IPR019734">
    <property type="entry name" value="TPR_rpt"/>
</dbReference>
<reference evidence="11 12" key="1">
    <citation type="journal article" date="2015" name="Genome Biol.">
        <title>Comparative genomics of Steinernema reveals deeply conserved gene regulatory networks.</title>
        <authorList>
            <person name="Dillman A.R."/>
            <person name="Macchietto M."/>
            <person name="Porter C.F."/>
            <person name="Rogers A."/>
            <person name="Williams B."/>
            <person name="Antoshechkin I."/>
            <person name="Lee M.M."/>
            <person name="Goodwin Z."/>
            <person name="Lu X."/>
            <person name="Lewis E.E."/>
            <person name="Goodrich-Blair H."/>
            <person name="Stock S.P."/>
            <person name="Adams B.J."/>
            <person name="Sternberg P.W."/>
            <person name="Mortazavi A."/>
        </authorList>
    </citation>
    <scope>NUCLEOTIDE SEQUENCE [LARGE SCALE GENOMIC DNA]</scope>
    <source>
        <strain evidence="11 12">ALL</strain>
    </source>
</reference>
<evidence type="ECO:0000256" key="4">
    <source>
        <dbReference type="ARBA" id="ARBA00022794"/>
    </source>
</evidence>
<dbReference type="PROSITE" id="PS50005">
    <property type="entry name" value="TPR"/>
    <property type="match status" value="1"/>
</dbReference>
<dbReference type="SMART" id="SM00028">
    <property type="entry name" value="TPR"/>
    <property type="match status" value="4"/>
</dbReference>
<dbReference type="Gene3D" id="1.25.40.10">
    <property type="entry name" value="Tetratricopeptide repeat domain"/>
    <property type="match status" value="3"/>
</dbReference>
<evidence type="ECO:0000256" key="10">
    <source>
        <dbReference type="SAM" id="MobiDB-lite"/>
    </source>
</evidence>
<organism evidence="11 12">
    <name type="scientific">Steinernema carpocapsae</name>
    <name type="common">Entomopathogenic nematode</name>
    <dbReference type="NCBI Taxonomy" id="34508"/>
    <lineage>
        <taxon>Eukaryota</taxon>
        <taxon>Metazoa</taxon>
        <taxon>Ecdysozoa</taxon>
        <taxon>Nematoda</taxon>
        <taxon>Chromadorea</taxon>
        <taxon>Rhabditida</taxon>
        <taxon>Tylenchina</taxon>
        <taxon>Panagrolaimomorpha</taxon>
        <taxon>Strongyloidoidea</taxon>
        <taxon>Steinernematidae</taxon>
        <taxon>Steinernema</taxon>
    </lineage>
</organism>
<dbReference type="Pfam" id="PF13432">
    <property type="entry name" value="TPR_16"/>
    <property type="match status" value="1"/>
</dbReference>
<dbReference type="AlphaFoldDB" id="A0A4U5LUY6"/>
<evidence type="ECO:0000256" key="3">
    <source>
        <dbReference type="ARBA" id="ARBA00022737"/>
    </source>
</evidence>
<dbReference type="OrthoDB" id="10249577at2759"/>
<comment type="subcellular location">
    <subcellularLocation>
        <location evidence="1 9">Cell projection</location>
        <location evidence="1 9">Cilium</location>
    </subcellularLocation>
</comment>
<dbReference type="PANTHER" id="PTHR20931">
    <property type="entry name" value="TETRATRICOPEPTIDE REPEAT PROTEIN 30"/>
    <property type="match status" value="1"/>
</dbReference>
<keyword evidence="12" id="KW-1185">Reference proteome</keyword>
<evidence type="ECO:0000313" key="11">
    <source>
        <dbReference type="EMBL" id="TKR59940.1"/>
    </source>
</evidence>
<feature type="compositionally biased region" description="Polar residues" evidence="10">
    <location>
        <begin position="627"/>
        <end position="637"/>
    </location>
</feature>
<dbReference type="GO" id="GO:0120170">
    <property type="term" value="F:intraciliary transport particle B binding"/>
    <property type="evidence" value="ECO:0007669"/>
    <property type="project" value="TreeGrafter"/>
</dbReference>
<evidence type="ECO:0000256" key="6">
    <source>
        <dbReference type="ARBA" id="ARBA00023069"/>
    </source>
</evidence>
<dbReference type="GO" id="GO:0042073">
    <property type="term" value="P:intraciliary transport"/>
    <property type="evidence" value="ECO:0007669"/>
    <property type="project" value="UniProtKB-UniRule"/>
</dbReference>
<dbReference type="GO" id="GO:0005879">
    <property type="term" value="C:axonemal microtubule"/>
    <property type="evidence" value="ECO:0007669"/>
    <property type="project" value="UniProtKB-UniRule"/>
</dbReference>
<dbReference type="InterPro" id="IPR011990">
    <property type="entry name" value="TPR-like_helical_dom_sf"/>
</dbReference>
<dbReference type="SUPFAM" id="SSF48452">
    <property type="entry name" value="TPR-like"/>
    <property type="match status" value="2"/>
</dbReference>
<sequence>MSFVPIKDGEFTSTIYGMIKDDRYADAMRVLQHELQRQPNNRGALSLLGYCYFYTQDFPAAAECYEQLVEQFPEVPDYKIYYAQSLYNAFMCPEAIAALSQIDEPGLMSDVIKLHSAIKYRDEDHINARILIEQYPPEDPDTEVNLACIEYKEKNYTKALERFQNAVHVVGYKADLAYAIALCHYQLRDFAKAISLITNIIDRGIKDHPELSVGLVSDGIEVRSVGNSMILHETALIEAFNLKCAIEYKLKNMEKAASALTDMPPRSEDELDPVTLHNQALVHIDTNPNESFSKLQFLLTQNPFPPETFCNLLLLYCKYDYYELAADVLAENAHLTYKHLTQNDFDYLDALITQLTSPTDAYNKFDMIASEIVTQLRKSQKRIENTVEDTPERHKAVETYEKLIEGYVPVLMSQAKIIWDQGDYPKVEKILQRGLEFIQNHSTWQLNVAHVIFMQEKFREANAFYSPLLKGKLEDLLSISPVIIANLCVSYIMSSLNEEAEEVMRQVELEEESADPEKKTLHICIINLVIGTLYCSKGNFEFGITRIIKAMDPLDKKLSPDTWFYCKRCLMAMIENSAKQMSGTGTWSLWSASRSWNSVKRMGRTQTRRWPDLSTNRRRAPGEVKSTRSTRSPTKRG</sequence>
<dbReference type="Proteomes" id="UP000298663">
    <property type="component" value="Unassembled WGS sequence"/>
</dbReference>
<evidence type="ECO:0000256" key="7">
    <source>
        <dbReference type="ARBA" id="ARBA00023273"/>
    </source>
</evidence>
<evidence type="ECO:0000256" key="5">
    <source>
        <dbReference type="ARBA" id="ARBA00022803"/>
    </source>
</evidence>